<dbReference type="GO" id="GO:0007601">
    <property type="term" value="P:visual perception"/>
    <property type="evidence" value="ECO:0000318"/>
    <property type="project" value="GO_Central"/>
</dbReference>
<dbReference type="Pfam" id="PF00652">
    <property type="entry name" value="Ricin_B_lectin"/>
    <property type="match status" value="1"/>
</dbReference>
<gene>
    <name evidence="7" type="primary">CRYBG3</name>
</gene>
<evidence type="ECO:0000256" key="3">
    <source>
        <dbReference type="ARBA" id="ARBA00022734"/>
    </source>
</evidence>
<dbReference type="Gene3D" id="2.80.10.50">
    <property type="match status" value="1"/>
</dbReference>
<feature type="compositionally biased region" description="Polar residues" evidence="5">
    <location>
        <begin position="11"/>
        <end position="22"/>
    </location>
</feature>
<evidence type="ECO:0000256" key="5">
    <source>
        <dbReference type="SAM" id="MobiDB-lite"/>
    </source>
</evidence>
<feature type="region of interest" description="Disordered" evidence="5">
    <location>
        <begin position="720"/>
        <end position="750"/>
    </location>
</feature>
<name>A0A6I8PBP7_ORNAN</name>
<keyword evidence="2" id="KW-0597">Phosphoprotein</keyword>
<feature type="compositionally biased region" description="Basic and acidic residues" evidence="5">
    <location>
        <begin position="41"/>
        <end position="57"/>
    </location>
</feature>
<feature type="region of interest" description="Disordered" evidence="5">
    <location>
        <begin position="141"/>
        <end position="215"/>
    </location>
</feature>
<dbReference type="SUPFAM" id="SSF49695">
    <property type="entry name" value="gamma-Crystallin-like"/>
    <property type="match status" value="3"/>
</dbReference>
<feature type="compositionally biased region" description="Polar residues" evidence="5">
    <location>
        <begin position="1782"/>
        <end position="1792"/>
    </location>
</feature>
<keyword evidence="4" id="KW-0677">Repeat</keyword>
<feature type="compositionally biased region" description="Basic and acidic residues" evidence="5">
    <location>
        <begin position="151"/>
        <end position="163"/>
    </location>
</feature>
<feature type="region of interest" description="Disordered" evidence="5">
    <location>
        <begin position="1703"/>
        <end position="1732"/>
    </location>
</feature>
<keyword evidence="3" id="KW-0430">Lectin</keyword>
<dbReference type="FunCoup" id="A0A6I8PBP7">
    <property type="interactions" value="294"/>
</dbReference>
<dbReference type="Pfam" id="PF00030">
    <property type="entry name" value="Crystall"/>
    <property type="match status" value="5"/>
</dbReference>
<feature type="compositionally biased region" description="Acidic residues" evidence="5">
    <location>
        <begin position="29"/>
        <end position="40"/>
    </location>
</feature>
<feature type="domain" description="Beta/gamma crystallin 'Greek key'" evidence="6">
    <location>
        <begin position="2196"/>
        <end position="2238"/>
    </location>
</feature>
<evidence type="ECO:0000256" key="2">
    <source>
        <dbReference type="ARBA" id="ARBA00022553"/>
    </source>
</evidence>
<dbReference type="SMART" id="SM00247">
    <property type="entry name" value="XTALbg"/>
    <property type="match status" value="5"/>
</dbReference>
<feature type="compositionally biased region" description="Basic and acidic residues" evidence="5">
    <location>
        <begin position="735"/>
        <end position="750"/>
    </location>
</feature>
<dbReference type="FunFam" id="2.60.20.10:FF:000011">
    <property type="entry name" value="very large A-kinase anchor protein"/>
    <property type="match status" value="1"/>
</dbReference>
<dbReference type="PRINTS" id="PR01367">
    <property type="entry name" value="BGCRYSTALLIN"/>
</dbReference>
<dbReference type="Ensembl" id="ENSOANT00000060094.1">
    <property type="protein sequence ID" value="ENSOANP00000050155.1"/>
    <property type="gene ID" value="ENSOANG00000007538.4"/>
</dbReference>
<dbReference type="InterPro" id="IPR000772">
    <property type="entry name" value="Ricin_B_lectin"/>
</dbReference>
<dbReference type="OMA" id="YEDKPEP"/>
<dbReference type="SMART" id="SM00458">
    <property type="entry name" value="RICIN"/>
    <property type="match status" value="1"/>
</dbReference>
<dbReference type="Proteomes" id="UP000002279">
    <property type="component" value="Chromosome 17"/>
</dbReference>
<reference evidence="7" key="2">
    <citation type="submission" date="2025-08" db="UniProtKB">
        <authorList>
            <consortium name="Ensembl"/>
        </authorList>
    </citation>
    <scope>IDENTIFICATION</scope>
    <source>
        <strain evidence="7">Glennie</strain>
    </source>
</reference>
<comment type="similarity">
    <text evidence="1">Belongs to the beta/gamma-crystallin family.</text>
</comment>
<reference evidence="7" key="3">
    <citation type="submission" date="2025-09" db="UniProtKB">
        <authorList>
            <consortium name="Ensembl"/>
        </authorList>
    </citation>
    <scope>IDENTIFICATION</scope>
    <source>
        <strain evidence="7">Glennie</strain>
    </source>
</reference>
<keyword evidence="8" id="KW-1185">Reference proteome</keyword>
<feature type="region of interest" description="Disordered" evidence="5">
    <location>
        <begin position="1"/>
        <end position="129"/>
    </location>
</feature>
<dbReference type="InParanoid" id="A0A6I8PBP7"/>
<dbReference type="PANTHER" id="PTHR11818:SF38">
    <property type="entry name" value="VERY LARGE A-KINASE ANCHOR PROTEIN"/>
    <property type="match status" value="1"/>
</dbReference>
<organism evidence="7 8">
    <name type="scientific">Ornithorhynchus anatinus</name>
    <name type="common">Duckbill platypus</name>
    <dbReference type="NCBI Taxonomy" id="9258"/>
    <lineage>
        <taxon>Eukaryota</taxon>
        <taxon>Metazoa</taxon>
        <taxon>Chordata</taxon>
        <taxon>Craniata</taxon>
        <taxon>Vertebrata</taxon>
        <taxon>Euteleostomi</taxon>
        <taxon>Mammalia</taxon>
        <taxon>Monotremata</taxon>
        <taxon>Ornithorhynchidae</taxon>
        <taxon>Ornithorhynchus</taxon>
    </lineage>
</organism>
<dbReference type="Gene3D" id="2.60.20.10">
    <property type="entry name" value="Crystallins"/>
    <property type="match status" value="5"/>
</dbReference>
<feature type="region of interest" description="Disordered" evidence="5">
    <location>
        <begin position="615"/>
        <end position="634"/>
    </location>
</feature>
<dbReference type="GO" id="GO:0005212">
    <property type="term" value="F:structural constituent of eye lens"/>
    <property type="evidence" value="ECO:0000318"/>
    <property type="project" value="GO_Central"/>
</dbReference>
<evidence type="ECO:0000313" key="7">
    <source>
        <dbReference type="Ensembl" id="ENSOANP00000050155.1"/>
    </source>
</evidence>
<evidence type="ECO:0000256" key="4">
    <source>
        <dbReference type="ARBA" id="ARBA00022737"/>
    </source>
</evidence>
<dbReference type="CDD" id="cd23463">
    <property type="entry name" value="beta-trefoil_Ricin_vlAKAP"/>
    <property type="match status" value="1"/>
</dbReference>
<dbReference type="Bgee" id="ENSOANG00000007538">
    <property type="expression patterns" value="Expressed in testis and 8 other cell types or tissues"/>
</dbReference>
<dbReference type="FunFam" id="2.80.10.50:FF:000038">
    <property type="entry name" value="very large A-kinase anchor protein isoform X1"/>
    <property type="match status" value="1"/>
</dbReference>
<dbReference type="PROSITE" id="PS50915">
    <property type="entry name" value="CRYSTALLIN_BETA_GAMMA"/>
    <property type="match status" value="4"/>
</dbReference>
<feature type="domain" description="Beta/gamma crystallin 'Greek key'" evidence="6">
    <location>
        <begin position="2106"/>
        <end position="2148"/>
    </location>
</feature>
<feature type="region of interest" description="Disordered" evidence="5">
    <location>
        <begin position="375"/>
        <end position="418"/>
    </location>
</feature>
<feature type="domain" description="Beta/gamma crystallin 'Greek key'" evidence="6">
    <location>
        <begin position="2374"/>
        <end position="2415"/>
    </location>
</feature>
<dbReference type="GO" id="GO:0030246">
    <property type="term" value="F:carbohydrate binding"/>
    <property type="evidence" value="ECO:0007669"/>
    <property type="project" value="UniProtKB-KW"/>
</dbReference>
<feature type="compositionally biased region" description="Polar residues" evidence="5">
    <location>
        <begin position="721"/>
        <end position="733"/>
    </location>
</feature>
<feature type="compositionally biased region" description="Basic and acidic residues" evidence="5">
    <location>
        <begin position="116"/>
        <end position="125"/>
    </location>
</feature>
<proteinExistence type="inferred from homology"/>
<feature type="domain" description="Beta/gamma crystallin 'Greek key'" evidence="6">
    <location>
        <begin position="1918"/>
        <end position="1967"/>
    </location>
</feature>
<dbReference type="FunFam" id="2.60.20.10:FF:000010">
    <property type="entry name" value="very large A-kinase anchor protein"/>
    <property type="match status" value="1"/>
</dbReference>
<dbReference type="PANTHER" id="PTHR11818">
    <property type="entry name" value="BETA/GAMMA CRYSTALLIN"/>
    <property type="match status" value="1"/>
</dbReference>
<feature type="region of interest" description="Disordered" evidence="5">
    <location>
        <begin position="312"/>
        <end position="339"/>
    </location>
</feature>
<protein>
    <recommendedName>
        <fullName evidence="6">Beta/gamma crystallin 'Greek key' domain-containing protein</fullName>
    </recommendedName>
</protein>
<dbReference type="FunFam" id="2.60.20.10:FF:000009">
    <property type="entry name" value="very large A-kinase anchor protein"/>
    <property type="match status" value="1"/>
</dbReference>
<evidence type="ECO:0000259" key="6">
    <source>
        <dbReference type="PROSITE" id="PS50915"/>
    </source>
</evidence>
<dbReference type="GeneTree" id="ENSGT00940000160816"/>
<evidence type="ECO:0000256" key="1">
    <source>
        <dbReference type="ARBA" id="ARBA00009646"/>
    </source>
</evidence>
<dbReference type="GO" id="GO:0002088">
    <property type="term" value="P:lens development in camera-type eye"/>
    <property type="evidence" value="ECO:0000318"/>
    <property type="project" value="GO_Central"/>
</dbReference>
<dbReference type="FunFam" id="2.60.20.10:FF:000008">
    <property type="entry name" value="very large A-kinase anchor protein"/>
    <property type="match status" value="1"/>
</dbReference>
<dbReference type="InterPro" id="IPR011024">
    <property type="entry name" value="G_crystallin-like"/>
</dbReference>
<dbReference type="FunFam" id="2.60.20.10:FF:000006">
    <property type="entry name" value="Very large A-kinase anchor protein"/>
    <property type="match status" value="1"/>
</dbReference>
<dbReference type="PROSITE" id="PS50231">
    <property type="entry name" value="RICIN_B_LECTIN"/>
    <property type="match status" value="1"/>
</dbReference>
<feature type="region of interest" description="Disordered" evidence="5">
    <location>
        <begin position="1764"/>
        <end position="1792"/>
    </location>
</feature>
<sequence>MSGGRRRGGASWQSFSRFFTRTPSRDKEEPEEEPDAEEEGGDHREEDEAGTSRDTPRVESGPIGVSEKKENVHSLEPTKITQSADRGNLSEKQIGPPMQEDSKMPNDFPGSTSDIKTTDNDRQPREGFFQFLGNLFNISAKSSLGEAKQPPFKEEPKKTERDSPQNPISLPEGGLPKEAIVLSSSLPAGQPLAANEKEDPATFSASALPPEDTQIECKPEAPSVTYSTYRGSRRIRRFLKKQTEVATVTPIENDTDNSSSMNSCTVTGNGNQSVISPSPPSCIETNREGHFPKRNSGDNKCNTTNLKAKSCLSATDMKDKDSPKGLLNRNEPETRSTLPISPQNIVDSLYLTGRKGEISRNPVCLTKAASVDSSLGKSASTVKHRDTPHPPQITAPPEFQSFAQVPDRKPRTSKGKSELLSNLDETIPDEDLHMPTSRHVSSYLIDSQSNLLSDAPVCLLEGHALWRQAELVQKHENEGSSPQIMDSKANGMTEKLGQEKIPSGGCLRETRAPKIVIEPISKPELVNNHLGISENSSLPCIFSDQSHPAVEDQKVHVSLMHISETGELNCVQNNLATEVNFGVTCGNQNSQSYLDSVNTELDNILSESSAKFTKMSPTFERRSSHTDISPGTIDSEGAILDKLSGPGEVGVPYISSVPCTHQEESWTTLPNISETIINTIILPSPPPLPLDKALESGESYVSSSISDRIENCAASAHEINDVSTSGVGTSSLRPESIDEAQRAPTTQDEREFKRIPQATEHRENSMEKISPPFLETTAGDMAKAVPKTERNNQPKAVKSHSATVVSPLKSEDDLLTPRVSPFLMGPRDNDFSSSSTQQVAEMTLNPNFSSSFTSADTDQNSISQSTAHNELNVSLPVTKVFPLVSTMKDVQEQEISRAADYSLKPCPDFPPVFENCVPPGHTNKVTEMICGNEVNISFAPLKARSNGTKEVLETPEGPSKFQEADVSLTNVIPDSEDTSFPMVSSSLKPENLSSSPRLEGQILFSGDISNYFLSSTKKPEEVNISLSSKPEGGFEAERVFCNATSEETSQANMLISNSCLLECEKSNDTVAEGPFCHRRGHDVLSDHSENVHVDCVTPGMLEDPVEADGQMASEVLASVNSSIQQCSEASTEALVAGKSPHNRLVDPNKGLLKTADSLVAVILNSAGEKLKSKQADGTQWKRESRGAIMNPDAPQELATINTPFEEEYQAGTHQPNHLGDFWAENVSEDKGDEKCLLTSNGEKRLLVCTSSGNLPSLLAIKAKEIVDEVIHSAQQKLVQHYGSDSEGCDGTSDAVPQPVTILNRDRIIDPHDRVDEIFGSEKTSRAVNASIIETSGNEMERHLLSGNLDHRPDMVRGEMNPDKVFPFPGNGLGNSDSVGWQESDLVLIEGTFHKNVNDGKVMSDPHHKSTILMSCNKSEILKPGKEISEEKRTSSQVECMSNNKSISEPGAASILNSNLFPFLNDGKYTCMAHRPKDENDFPDCHLSSKMCQTESSSKAEPVVTLEMEKANKTDAKVGIKQSVEKIEETTSDSIKSQITKELSALGKDYKGIPTLLRTEFTKENAKLKVLLPMDKDACVAGVSSNMRDVDFNNEQGGQASLAFIQQDEPGNSAFTILYEGPLEDEGRDVSAEERGALPLLFPSMSTSAAGEKFKASIDFNHTAEEETKLDEACESQGSETFLTVEAKRYKIYPFALSPIYEDDSAQEEMLSSEVSPGPDSSETSRVGPDQPSSILSLLQSVSERLQFSQFRSQVSGRVAECPKTVHCGDDPGRPKVPFFPSNEPSTSSQKTGSRLEEVSPHHVPFPFLKKPDVSTKLLSSKNAYSQSLQTAKAYCSERGARFGSVFQETFVPRGLRSQDVSFPKYPINKESLRCNPRPGKMIIYDIPGDKNKQEVYSDVLDATSWTYPNGALIKVVRGCWILYEKSHFRGQKSVLEEGEKVLNGNWNLSGKKHHPRTLVIGSIKQVLKDCSIPEIELCPPADPGCSPIRIQHAVPNLGELDSPIWLGHQNDAWLAYPDIHFKGEAIVLEEGQELSEASATDVKSLSPLKMGGLKVEMPMNLKVVVYDKTHFQGRAKEFTEHIDSVPALFQNDGDFHGIGSIHVVGGVWVAYEKERYKGHQFLLEEGKYHDTHTWGTLSCSFLSFRYLQADFIESSITLYESDSENGNLFDIMNKEIPDLEQAGFGSETRSIHVKSGVWVAYQQKCYCGEQYILEKGKYKCFFDWGGSSNTIMSIRPIRLVSLHEPKWQKLKAFSSPGFQGECVDFVAEVLDLTSFPPRSFKVLRGCWLLCYQGEVADNQCVLEEGLYADLTSCGCPTATVKSLRPIDHVFEEPFISLFALGHCEGRELHLEEAVNSVLNKDLHFYTQSVWVRSGLWIAYEGCNFLGRQILMEPCEISNWTEFSGWKAIGSLRPVKQPAVFIRIKNRAQDEYLTVIGNLADPRATSVCISPYNGKSTQIWYYCRGLFKSKANDACLDVIGGRDLPGAKVALWTEHGRCRQKWKLNKDGTINSYLSDQLVLDVKGGSYYDKTHIIVNPLLEGEHTQKWDIEIL</sequence>
<dbReference type="InterPro" id="IPR001064">
    <property type="entry name" value="Beta/gamma_crystallin"/>
</dbReference>
<accession>A0A6I8PBP7</accession>
<feature type="compositionally biased region" description="Polar residues" evidence="5">
    <location>
        <begin position="1712"/>
        <end position="1732"/>
    </location>
</feature>
<reference evidence="7 8" key="1">
    <citation type="journal article" date="2008" name="Nature">
        <title>Genome analysis of the platypus reveals unique signatures of evolution.</title>
        <authorList>
            <person name="Warren W.C."/>
            <person name="Hillier L.W."/>
            <person name="Marshall Graves J.A."/>
            <person name="Birney E."/>
            <person name="Ponting C.P."/>
            <person name="Grutzner F."/>
            <person name="Belov K."/>
            <person name="Miller W."/>
            <person name="Clarke L."/>
            <person name="Chinwalla A.T."/>
            <person name="Yang S.P."/>
            <person name="Heger A."/>
            <person name="Locke D.P."/>
            <person name="Miethke P."/>
            <person name="Waters P.D."/>
            <person name="Veyrunes F."/>
            <person name="Fulton L."/>
            <person name="Fulton B."/>
            <person name="Graves T."/>
            <person name="Wallis J."/>
            <person name="Puente X.S."/>
            <person name="Lopez-Otin C."/>
            <person name="Ordonez G.R."/>
            <person name="Eichler E.E."/>
            <person name="Chen L."/>
            <person name="Cheng Z."/>
            <person name="Deakin J.E."/>
            <person name="Alsop A."/>
            <person name="Thompson K."/>
            <person name="Kirby P."/>
            <person name="Papenfuss A.T."/>
            <person name="Wakefield M.J."/>
            <person name="Olender T."/>
            <person name="Lancet D."/>
            <person name="Huttley G.A."/>
            <person name="Smit A.F."/>
            <person name="Pask A."/>
            <person name="Temple-Smith P."/>
            <person name="Batzer M.A."/>
            <person name="Walker J.A."/>
            <person name="Konkel M.K."/>
            <person name="Harris R.S."/>
            <person name="Whittington C.M."/>
            <person name="Wong E.S."/>
            <person name="Gemmell N.J."/>
            <person name="Buschiazzo E."/>
            <person name="Vargas Jentzsch I.M."/>
            <person name="Merkel A."/>
            <person name="Schmitz J."/>
            <person name="Zemann A."/>
            <person name="Churakov G."/>
            <person name="Kriegs J.O."/>
            <person name="Brosius J."/>
            <person name="Murchison E.P."/>
            <person name="Sachidanandam R."/>
            <person name="Smith C."/>
            <person name="Hannon G.J."/>
            <person name="Tsend-Ayush E."/>
            <person name="McMillan D."/>
            <person name="Attenborough R."/>
            <person name="Rens W."/>
            <person name="Ferguson-Smith M."/>
            <person name="Lefevre C.M."/>
            <person name="Sharp J.A."/>
            <person name="Nicholas K.R."/>
            <person name="Ray D.A."/>
            <person name="Kube M."/>
            <person name="Reinhardt R."/>
            <person name="Pringle T.H."/>
            <person name="Taylor J."/>
            <person name="Jones R.C."/>
            <person name="Nixon B."/>
            <person name="Dacheux J.L."/>
            <person name="Niwa H."/>
            <person name="Sekita Y."/>
            <person name="Huang X."/>
            <person name="Stark A."/>
            <person name="Kheradpour P."/>
            <person name="Kellis M."/>
            <person name="Flicek P."/>
            <person name="Chen Y."/>
            <person name="Webber C."/>
            <person name="Hardison R."/>
            <person name="Nelson J."/>
            <person name="Hallsworth-Pepin K."/>
            <person name="Delehaunty K."/>
            <person name="Markovic C."/>
            <person name="Minx P."/>
            <person name="Feng Y."/>
            <person name="Kremitzki C."/>
            <person name="Mitreva M."/>
            <person name="Glasscock J."/>
            <person name="Wylie T."/>
            <person name="Wohldmann P."/>
            <person name="Thiru P."/>
            <person name="Nhan M.N."/>
            <person name="Pohl C.S."/>
            <person name="Smith S.M."/>
            <person name="Hou S."/>
            <person name="Nefedov M."/>
            <person name="de Jong P.J."/>
            <person name="Renfree M.B."/>
            <person name="Mardis E.R."/>
            <person name="Wilson R.K."/>
        </authorList>
    </citation>
    <scope>NUCLEOTIDE SEQUENCE [LARGE SCALE GENOMIC DNA]</scope>
    <source>
        <strain evidence="7 8">Glennie</strain>
    </source>
</reference>
<dbReference type="InterPro" id="IPR050252">
    <property type="entry name" value="Beta/Gamma-Crystallin"/>
</dbReference>
<dbReference type="SUPFAM" id="SSF50370">
    <property type="entry name" value="Ricin B-like lectins"/>
    <property type="match status" value="1"/>
</dbReference>
<dbReference type="InterPro" id="IPR035992">
    <property type="entry name" value="Ricin_B-like_lectins"/>
</dbReference>
<evidence type="ECO:0000313" key="8">
    <source>
        <dbReference type="Proteomes" id="UP000002279"/>
    </source>
</evidence>